<dbReference type="InterPro" id="IPR029063">
    <property type="entry name" value="SAM-dependent_MTases_sf"/>
</dbReference>
<dbReference type="SUPFAM" id="SSF53335">
    <property type="entry name" value="S-adenosyl-L-methionine-dependent methyltransferases"/>
    <property type="match status" value="1"/>
</dbReference>
<proteinExistence type="inferred from homology"/>
<evidence type="ECO:0000259" key="4">
    <source>
        <dbReference type="SMART" id="SM00363"/>
    </source>
</evidence>
<dbReference type="PROSITE" id="PS50889">
    <property type="entry name" value="S4"/>
    <property type="match status" value="1"/>
</dbReference>
<dbReference type="AlphaFoldDB" id="A0A2Z6AXF7"/>
<dbReference type="InterPro" id="IPR036986">
    <property type="entry name" value="S4_RNA-bd_sf"/>
</dbReference>
<dbReference type="CDD" id="cd02440">
    <property type="entry name" value="AdoMet_MTases"/>
    <property type="match status" value="1"/>
</dbReference>
<dbReference type="OrthoDB" id="9784736at2"/>
<dbReference type="EMBL" id="AP017378">
    <property type="protein sequence ID" value="BBD07937.1"/>
    <property type="molecule type" value="Genomic_DNA"/>
</dbReference>
<dbReference type="PIRSF" id="PIRSF005578">
    <property type="entry name" value="TlyA"/>
    <property type="match status" value="1"/>
</dbReference>
<reference evidence="5 6" key="1">
    <citation type="journal article" date="2018" name="Sci. Adv.">
        <title>Multi-heme cytochromes provide a pathway for survival in energy-limited environments.</title>
        <authorList>
            <person name="Deng X."/>
            <person name="Dohmae N."/>
            <person name="Nealson K.H."/>
            <person name="Hashimoto K."/>
            <person name="Okamoto A."/>
        </authorList>
    </citation>
    <scope>NUCLEOTIDE SEQUENCE [LARGE SCALE GENOMIC DNA]</scope>
    <source>
        <strain evidence="5 6">IS5</strain>
    </source>
</reference>
<evidence type="ECO:0000256" key="3">
    <source>
        <dbReference type="PROSITE-ProRule" id="PRU00182"/>
    </source>
</evidence>
<keyword evidence="6" id="KW-1185">Reference proteome</keyword>
<dbReference type="NCBIfam" id="TIGR00478">
    <property type="entry name" value="tly"/>
    <property type="match status" value="1"/>
</dbReference>
<evidence type="ECO:0000313" key="5">
    <source>
        <dbReference type="EMBL" id="BBD07937.1"/>
    </source>
</evidence>
<dbReference type="PANTHER" id="PTHR32319">
    <property type="entry name" value="BACTERIAL HEMOLYSIN-LIKE PROTEIN"/>
    <property type="match status" value="1"/>
</dbReference>
<keyword evidence="1 3" id="KW-0694">RNA-binding</keyword>
<sequence length="250" mass="27476">MPKKIRADHLLHQLGLAESREKAKRLIMARQVFLERDGNKVPVEKPGQQLSPESELSVKGGRRWVSRGAHKLLTAIEEFGLDPTGKTCLDAGASTGGFTDVLLEHGATRVYAVDVGYGQLDQKLRTDPRVVNMERVNLRLAPDDLIPELVDLVVADVSFISLTKIMPPCNRFLRPGGEVAALVKPQFEVGPGQTVKGVVKDESLRRGAVDKVVHFLVSELGLEFVGEVPSKLKGPKGNQEYIVYLRKPLS</sequence>
<dbReference type="GO" id="GO:0032259">
    <property type="term" value="P:methylation"/>
    <property type="evidence" value="ECO:0007669"/>
    <property type="project" value="InterPro"/>
</dbReference>
<feature type="domain" description="RNA-binding S4" evidence="4">
    <location>
        <begin position="5"/>
        <end position="70"/>
    </location>
</feature>
<comment type="similarity">
    <text evidence="2">Belongs to the TlyA family.</text>
</comment>
<name>A0A2Z6AXF7_9BACT</name>
<evidence type="ECO:0000256" key="2">
    <source>
        <dbReference type="ARBA" id="ARBA00029460"/>
    </source>
</evidence>
<dbReference type="GO" id="GO:0008168">
    <property type="term" value="F:methyltransferase activity"/>
    <property type="evidence" value="ECO:0007669"/>
    <property type="project" value="InterPro"/>
</dbReference>
<dbReference type="InterPro" id="IPR002877">
    <property type="entry name" value="RNA_MeTrfase_FtsJ_dom"/>
</dbReference>
<dbReference type="Gene3D" id="3.10.290.10">
    <property type="entry name" value="RNA-binding S4 domain"/>
    <property type="match status" value="1"/>
</dbReference>
<organism evidence="5 6">
    <name type="scientific">Desulfovibrio ferrophilus</name>
    <dbReference type="NCBI Taxonomy" id="241368"/>
    <lineage>
        <taxon>Bacteria</taxon>
        <taxon>Pseudomonadati</taxon>
        <taxon>Thermodesulfobacteriota</taxon>
        <taxon>Desulfovibrionia</taxon>
        <taxon>Desulfovibrionales</taxon>
        <taxon>Desulfovibrionaceae</taxon>
        <taxon>Desulfovibrio</taxon>
    </lineage>
</organism>
<protein>
    <submittedName>
        <fullName evidence="5">Hemolysin A</fullName>
    </submittedName>
</protein>
<dbReference type="InterPro" id="IPR002942">
    <property type="entry name" value="S4_RNA-bd"/>
</dbReference>
<evidence type="ECO:0000256" key="1">
    <source>
        <dbReference type="ARBA" id="ARBA00022884"/>
    </source>
</evidence>
<dbReference type="InterPro" id="IPR004538">
    <property type="entry name" value="Hemolysin_A/TlyA"/>
</dbReference>
<dbReference type="SUPFAM" id="SSF55174">
    <property type="entry name" value="Alpha-L RNA-binding motif"/>
    <property type="match status" value="1"/>
</dbReference>
<dbReference type="Proteomes" id="UP000269883">
    <property type="component" value="Chromosome"/>
</dbReference>
<dbReference type="Gene3D" id="3.40.50.150">
    <property type="entry name" value="Vaccinia Virus protein VP39"/>
    <property type="match status" value="1"/>
</dbReference>
<dbReference type="Pfam" id="PF01728">
    <property type="entry name" value="FtsJ"/>
    <property type="match status" value="1"/>
</dbReference>
<dbReference type="GO" id="GO:0003723">
    <property type="term" value="F:RNA binding"/>
    <property type="evidence" value="ECO:0007669"/>
    <property type="project" value="UniProtKB-KW"/>
</dbReference>
<dbReference type="RefSeq" id="WP_126377626.1">
    <property type="nucleotide sequence ID" value="NZ_AP017378.1"/>
</dbReference>
<evidence type="ECO:0000313" key="6">
    <source>
        <dbReference type="Proteomes" id="UP000269883"/>
    </source>
</evidence>
<dbReference type="InterPro" id="IPR047048">
    <property type="entry name" value="TlyA"/>
</dbReference>
<dbReference type="KEGG" id="dfl:DFE_1211"/>
<dbReference type="SMART" id="SM00363">
    <property type="entry name" value="S4"/>
    <property type="match status" value="1"/>
</dbReference>
<dbReference type="Pfam" id="PF01479">
    <property type="entry name" value="S4"/>
    <property type="match status" value="1"/>
</dbReference>
<accession>A0A2Z6AXF7</accession>
<dbReference type="PANTHER" id="PTHR32319:SF0">
    <property type="entry name" value="BACTERIAL HEMOLYSIN-LIKE PROTEIN"/>
    <property type="match status" value="1"/>
</dbReference>
<gene>
    <name evidence="5" type="ORF">DFE_1211</name>
</gene>